<dbReference type="OrthoDB" id="3257342at2759"/>
<proteinExistence type="predicted"/>
<accession>A0A067PYC4</accession>
<keyword evidence="4" id="KW-1185">Reference proteome</keyword>
<dbReference type="Proteomes" id="UP000027265">
    <property type="component" value="Unassembled WGS sequence"/>
</dbReference>
<feature type="compositionally biased region" description="Low complexity" evidence="1">
    <location>
        <begin position="190"/>
        <end position="222"/>
    </location>
</feature>
<feature type="compositionally biased region" description="Gly residues" evidence="1">
    <location>
        <begin position="91"/>
        <end position="100"/>
    </location>
</feature>
<feature type="compositionally biased region" description="Basic and acidic residues" evidence="1">
    <location>
        <begin position="40"/>
        <end position="88"/>
    </location>
</feature>
<reference evidence="4" key="1">
    <citation type="journal article" date="2014" name="Proc. Natl. Acad. Sci. U.S.A.">
        <title>Extensive sampling of basidiomycete genomes demonstrates inadequacy of the white-rot/brown-rot paradigm for wood decay fungi.</title>
        <authorList>
            <person name="Riley R."/>
            <person name="Salamov A.A."/>
            <person name="Brown D.W."/>
            <person name="Nagy L.G."/>
            <person name="Floudas D."/>
            <person name="Held B.W."/>
            <person name="Levasseur A."/>
            <person name="Lombard V."/>
            <person name="Morin E."/>
            <person name="Otillar R."/>
            <person name="Lindquist E.A."/>
            <person name="Sun H."/>
            <person name="LaButti K.M."/>
            <person name="Schmutz J."/>
            <person name="Jabbour D."/>
            <person name="Luo H."/>
            <person name="Baker S.E."/>
            <person name="Pisabarro A.G."/>
            <person name="Walton J.D."/>
            <person name="Blanchette R.A."/>
            <person name="Henrissat B."/>
            <person name="Martin F."/>
            <person name="Cullen D."/>
            <person name="Hibbett D.S."/>
            <person name="Grigoriev I.V."/>
        </authorList>
    </citation>
    <scope>NUCLEOTIDE SEQUENCE [LARGE SCALE GENOMIC DNA]</scope>
    <source>
        <strain evidence="4">MUCL 33604</strain>
    </source>
</reference>
<dbReference type="InterPro" id="IPR045341">
    <property type="entry name" value="DUF6532"/>
</dbReference>
<dbReference type="EMBL" id="KL197716">
    <property type="protein sequence ID" value="KDQ58870.1"/>
    <property type="molecule type" value="Genomic_DNA"/>
</dbReference>
<dbReference type="HOGENOM" id="CLU_548673_0_0_1"/>
<gene>
    <name evidence="3" type="ORF">JAAARDRAFT_46540</name>
</gene>
<feature type="compositionally biased region" description="Basic and acidic residues" evidence="1">
    <location>
        <begin position="7"/>
        <end position="21"/>
    </location>
</feature>
<evidence type="ECO:0000259" key="2">
    <source>
        <dbReference type="Pfam" id="PF20149"/>
    </source>
</evidence>
<evidence type="ECO:0000313" key="4">
    <source>
        <dbReference type="Proteomes" id="UP000027265"/>
    </source>
</evidence>
<name>A0A067PYC4_9AGAM</name>
<dbReference type="InParanoid" id="A0A067PYC4"/>
<sequence length="497" mass="55485">MSTRFQQRSESESPTPREQRVSTRQSSTRHVDLRQVSVDIQKEKRKEKERAAAAKRDLERADKAEAARQEKEWQAKQRKIQEQREKLAKSGGAGNGSGDGSGDENGDETAVADPGADDEFQLVLSGEEDNRGRTQRKKRPRADVDSSQTEDDDPNEFQAFVARQFATSSPKKIVPNRLKRRRQSSPAGPPSHRNSSRISSSHPTSPFPPSSLTSPSSAPSQSNGKKEGPNMGEQSPGTRALIKRANTIFHVYVATEEGFPSKDEITTHSKGSFARACAELKRGTYETRLEDATYANAIEKIVGSHTSQLQGEIKTKAQSLVPSAYDISSKADSIEIKKKISALLNKSSFTFSEPVKRVGLYEHPIFAELIAQQWFKKRKRSTQADGLVYPQTFNPIPIPMLALVTTAVECALRDWEDGVFKANVNQFSEDEYRPVYERHLKNLESNKSKAPLFWDKLLRSLFKDAWTHAGNEEIKDTNDGDDYDDVDWAALEANVGS</sequence>
<organism evidence="3 4">
    <name type="scientific">Jaapia argillacea MUCL 33604</name>
    <dbReference type="NCBI Taxonomy" id="933084"/>
    <lineage>
        <taxon>Eukaryota</taxon>
        <taxon>Fungi</taxon>
        <taxon>Dikarya</taxon>
        <taxon>Basidiomycota</taxon>
        <taxon>Agaricomycotina</taxon>
        <taxon>Agaricomycetes</taxon>
        <taxon>Agaricomycetidae</taxon>
        <taxon>Jaapiales</taxon>
        <taxon>Jaapiaceae</taxon>
        <taxon>Jaapia</taxon>
    </lineage>
</organism>
<feature type="region of interest" description="Disordered" evidence="1">
    <location>
        <begin position="1"/>
        <end position="237"/>
    </location>
</feature>
<protein>
    <recommendedName>
        <fullName evidence="2">DUF6532 domain-containing protein</fullName>
    </recommendedName>
</protein>
<feature type="domain" description="DUF6532" evidence="2">
    <location>
        <begin position="244"/>
        <end position="444"/>
    </location>
</feature>
<dbReference type="AlphaFoldDB" id="A0A067PYC4"/>
<dbReference type="Pfam" id="PF20149">
    <property type="entry name" value="DUF6532"/>
    <property type="match status" value="1"/>
</dbReference>
<evidence type="ECO:0000256" key="1">
    <source>
        <dbReference type="SAM" id="MobiDB-lite"/>
    </source>
</evidence>
<evidence type="ECO:0000313" key="3">
    <source>
        <dbReference type="EMBL" id="KDQ58870.1"/>
    </source>
</evidence>
<dbReference type="STRING" id="933084.A0A067PYC4"/>